<dbReference type="InterPro" id="IPR011993">
    <property type="entry name" value="PH-like_dom_sf"/>
</dbReference>
<feature type="compositionally biased region" description="Polar residues" evidence="5">
    <location>
        <begin position="28"/>
        <end position="73"/>
    </location>
</feature>
<keyword evidence="2 6" id="KW-0812">Transmembrane</keyword>
<dbReference type="EMBL" id="AJWJ01000016">
    <property type="protein sequence ID" value="KAF2077924.1"/>
    <property type="molecule type" value="Genomic_DNA"/>
</dbReference>
<dbReference type="PANTHER" id="PTHR23319:SF4">
    <property type="entry name" value="GRAM DOMAIN CONTAINING 1B, ISOFORM E"/>
    <property type="match status" value="1"/>
</dbReference>
<gene>
    <name evidence="8" type="ORF">CYY_000802</name>
</gene>
<feature type="transmembrane region" description="Helical" evidence="6">
    <location>
        <begin position="819"/>
        <end position="837"/>
    </location>
</feature>
<dbReference type="GO" id="GO:0140268">
    <property type="term" value="C:endoplasmic reticulum-plasma membrane contact site"/>
    <property type="evidence" value="ECO:0007669"/>
    <property type="project" value="TreeGrafter"/>
</dbReference>
<name>A0A8J4VB81_9MYCE</name>
<feature type="region of interest" description="Disordered" evidence="5">
    <location>
        <begin position="345"/>
        <end position="464"/>
    </location>
</feature>
<dbReference type="Pfam" id="PF16016">
    <property type="entry name" value="VASt"/>
    <property type="match status" value="1"/>
</dbReference>
<dbReference type="PROSITE" id="PS51778">
    <property type="entry name" value="VAST"/>
    <property type="match status" value="1"/>
</dbReference>
<feature type="domain" description="VASt" evidence="7">
    <location>
        <begin position="494"/>
        <end position="661"/>
    </location>
</feature>
<dbReference type="InterPro" id="IPR031968">
    <property type="entry name" value="VASt"/>
</dbReference>
<dbReference type="Pfam" id="PF02893">
    <property type="entry name" value="GRAM"/>
    <property type="match status" value="1"/>
</dbReference>
<dbReference type="InterPro" id="IPR004182">
    <property type="entry name" value="GRAM"/>
</dbReference>
<sequence length="872" mass="96735">MASLPNISGQGASLSPNINGHHTIGGVSHNSLTTSPFNGSPPQDIQSPSFFSPVMCSQDNSSSEFYGSTNSTPGLKKKDDKSNQSDLNKLKVRSQSTEELKLFASDEKNKKSKLFISPKLLIPSKKRMDIDEPPPISKTLDGRVKSNPYIKKFKLPTDEILLHDYSAALYKQILLHGRLYLFTNHLCFESKIFGIKTTEIIQIKDIIQIRKKNKNLAVAIEISTQSQKFSFASFVSRDKSYKEIIEVWKEVTGVSHEDASSISVDDDDMDDDTSTTYDDSAPVESNLATDSELQPPNGNHNNGNSNGINSSINRVASSTTINSEPKTLHPGNPSDEVVTEHLLKTSNTSNNHNNIDKKQPSSINTINNSGTTISQQQQQQQQQKQTESITTTSISTSTSTTSSSTSTTSIEETKISSNLNNSSTVTTTTIPDTKPTTATTATVPTTTTTTTPTPTPTIATESKEKNHLDEVYGSIENHLSKEPAQSILESQSTEFQEICTENFNVSVVNFYRALYSDTCNFAYNYHVKRGDKNVVVKNWAFRERYGTIRELEYVAPVNSPIGPDKTRIQETQRYHLTKTKLLVETDTIMLDIPYGDHFRIEAKWDITETSPETCRLTIQLCVRFIKKTWFKGKIESGTIKETKASFSQWILLAKQEIQKLIQLKPVSTTAAQLQLPLNKSVDNKKIEGLKDDERTDSPKPHHTRSRSRQHLINSSSQVNNTLSPGGSHLHINVGSSGGVSPTVVTPTSASIANLQSPYSAPFPTIVEEEKKKPLSTSSSDISTINNNNSSTSSMDKKTNLFKFKSPLGSVSFSGPKGQLPIFIILFFILIIYIFMYIKIVSLSSKLDTMENIFKDTINQQLQLNNNNNNRIL</sequence>
<dbReference type="Proteomes" id="UP000695562">
    <property type="component" value="Unassembled WGS sequence"/>
</dbReference>
<evidence type="ECO:0000256" key="2">
    <source>
        <dbReference type="ARBA" id="ARBA00022692"/>
    </source>
</evidence>
<evidence type="ECO:0000256" key="6">
    <source>
        <dbReference type="SAM" id="Phobius"/>
    </source>
</evidence>
<comment type="caution">
    <text evidence="8">The sequence shown here is derived from an EMBL/GenBank/DDBJ whole genome shotgun (WGS) entry which is preliminary data.</text>
</comment>
<feature type="compositionally biased region" description="Low complexity" evidence="5">
    <location>
        <begin position="424"/>
        <end position="460"/>
    </location>
</feature>
<dbReference type="GO" id="GO:0032366">
    <property type="term" value="P:intracellular sterol transport"/>
    <property type="evidence" value="ECO:0007669"/>
    <property type="project" value="TreeGrafter"/>
</dbReference>
<feature type="compositionally biased region" description="Basic and acidic residues" evidence="5">
    <location>
        <begin position="684"/>
        <end position="699"/>
    </location>
</feature>
<keyword evidence="9" id="KW-1185">Reference proteome</keyword>
<feature type="compositionally biased region" description="Polar residues" evidence="5">
    <location>
        <begin position="1"/>
        <end position="20"/>
    </location>
</feature>
<proteinExistence type="predicted"/>
<feature type="compositionally biased region" description="Acidic residues" evidence="5">
    <location>
        <begin position="264"/>
        <end position="273"/>
    </location>
</feature>
<dbReference type="SMART" id="SM00568">
    <property type="entry name" value="GRAM"/>
    <property type="match status" value="1"/>
</dbReference>
<feature type="compositionally biased region" description="Polar residues" evidence="5">
    <location>
        <begin position="710"/>
        <end position="724"/>
    </location>
</feature>
<feature type="compositionally biased region" description="Polar residues" evidence="5">
    <location>
        <begin position="286"/>
        <end position="296"/>
    </location>
</feature>
<evidence type="ECO:0000256" key="4">
    <source>
        <dbReference type="ARBA" id="ARBA00023136"/>
    </source>
</evidence>
<evidence type="ECO:0000259" key="7">
    <source>
        <dbReference type="PROSITE" id="PS51778"/>
    </source>
</evidence>
<feature type="compositionally biased region" description="Low complexity" evidence="5">
    <location>
        <begin position="297"/>
        <end position="311"/>
    </location>
</feature>
<feature type="compositionally biased region" description="Low complexity" evidence="5">
    <location>
        <begin position="371"/>
        <end position="410"/>
    </location>
</feature>
<reference evidence="8" key="1">
    <citation type="submission" date="2020-01" db="EMBL/GenBank/DDBJ databases">
        <title>Development of genomics and gene disruption for Polysphondylium violaceum indicates a role for the polyketide synthase stlB in stalk morphogenesis.</title>
        <authorList>
            <person name="Narita B."/>
            <person name="Kawabe Y."/>
            <person name="Kin K."/>
            <person name="Saito T."/>
            <person name="Gibbs R."/>
            <person name="Kuspa A."/>
            <person name="Muzny D."/>
            <person name="Queller D."/>
            <person name="Richards S."/>
            <person name="Strassman J."/>
            <person name="Sucgang R."/>
            <person name="Worley K."/>
            <person name="Schaap P."/>
        </authorList>
    </citation>
    <scope>NUCLEOTIDE SEQUENCE</scope>
    <source>
        <strain evidence="8">QSvi11</strain>
    </source>
</reference>
<accession>A0A8J4VB81</accession>
<feature type="compositionally biased region" description="Low complexity" evidence="5">
    <location>
        <begin position="775"/>
        <end position="791"/>
    </location>
</feature>
<dbReference type="GO" id="GO:0005789">
    <property type="term" value="C:endoplasmic reticulum membrane"/>
    <property type="evidence" value="ECO:0007669"/>
    <property type="project" value="TreeGrafter"/>
</dbReference>
<dbReference type="Gene3D" id="2.30.29.30">
    <property type="entry name" value="Pleckstrin-homology domain (PH domain)/Phosphotyrosine-binding domain (PTB)"/>
    <property type="match status" value="1"/>
</dbReference>
<feature type="region of interest" description="Disordered" evidence="5">
    <location>
        <begin position="769"/>
        <end position="791"/>
    </location>
</feature>
<feature type="compositionally biased region" description="Polar residues" evidence="5">
    <location>
        <begin position="360"/>
        <end position="370"/>
    </location>
</feature>
<evidence type="ECO:0000256" key="1">
    <source>
        <dbReference type="ARBA" id="ARBA00004167"/>
    </source>
</evidence>
<evidence type="ECO:0000256" key="3">
    <source>
        <dbReference type="ARBA" id="ARBA00022989"/>
    </source>
</evidence>
<dbReference type="PANTHER" id="PTHR23319">
    <property type="entry name" value="GRAM DOMAIN CONTAINING 1B, ISOFORM E"/>
    <property type="match status" value="1"/>
</dbReference>
<dbReference type="GO" id="GO:0032934">
    <property type="term" value="F:sterol binding"/>
    <property type="evidence" value="ECO:0007669"/>
    <property type="project" value="TreeGrafter"/>
</dbReference>
<organism evidence="8 9">
    <name type="scientific">Polysphondylium violaceum</name>
    <dbReference type="NCBI Taxonomy" id="133409"/>
    <lineage>
        <taxon>Eukaryota</taxon>
        <taxon>Amoebozoa</taxon>
        <taxon>Evosea</taxon>
        <taxon>Eumycetozoa</taxon>
        <taxon>Dictyostelia</taxon>
        <taxon>Dictyosteliales</taxon>
        <taxon>Dictyosteliaceae</taxon>
        <taxon>Polysphondylium</taxon>
    </lineage>
</organism>
<dbReference type="AlphaFoldDB" id="A0A8J4VB81"/>
<evidence type="ECO:0000256" key="5">
    <source>
        <dbReference type="SAM" id="MobiDB-lite"/>
    </source>
</evidence>
<evidence type="ECO:0000313" key="8">
    <source>
        <dbReference type="EMBL" id="KAF2077924.1"/>
    </source>
</evidence>
<comment type="subcellular location">
    <subcellularLocation>
        <location evidence="1">Membrane</location>
        <topology evidence="1">Single-pass membrane protein</topology>
    </subcellularLocation>
</comment>
<dbReference type="GO" id="GO:0005886">
    <property type="term" value="C:plasma membrane"/>
    <property type="evidence" value="ECO:0007669"/>
    <property type="project" value="TreeGrafter"/>
</dbReference>
<feature type="region of interest" description="Disordered" evidence="5">
    <location>
        <begin position="684"/>
        <end position="731"/>
    </location>
</feature>
<feature type="compositionally biased region" description="Basic residues" evidence="5">
    <location>
        <begin position="700"/>
        <end position="709"/>
    </location>
</feature>
<dbReference type="InterPro" id="IPR051482">
    <property type="entry name" value="Cholesterol_transport"/>
</dbReference>
<feature type="region of interest" description="Disordered" evidence="5">
    <location>
        <begin position="259"/>
        <end position="311"/>
    </location>
</feature>
<evidence type="ECO:0000313" key="9">
    <source>
        <dbReference type="Proteomes" id="UP000695562"/>
    </source>
</evidence>
<dbReference type="OrthoDB" id="20285at2759"/>
<dbReference type="GO" id="GO:0120015">
    <property type="term" value="F:sterol transfer activity"/>
    <property type="evidence" value="ECO:0007669"/>
    <property type="project" value="TreeGrafter"/>
</dbReference>
<keyword evidence="4 6" id="KW-0472">Membrane</keyword>
<protein>
    <recommendedName>
        <fullName evidence="7">VASt domain-containing protein</fullName>
    </recommendedName>
</protein>
<keyword evidence="3 6" id="KW-1133">Transmembrane helix</keyword>
<feature type="region of interest" description="Disordered" evidence="5">
    <location>
        <begin position="1"/>
        <end position="87"/>
    </location>
</feature>